<dbReference type="GO" id="GO:0034472">
    <property type="term" value="P:snRNA 3'-end processing"/>
    <property type="evidence" value="ECO:0007669"/>
    <property type="project" value="TreeGrafter"/>
</dbReference>
<dbReference type="PANTHER" id="PTHR28608">
    <property type="entry name" value="INTEGRATOR COMPLEX SUBUNIT 2"/>
    <property type="match status" value="1"/>
</dbReference>
<dbReference type="AlphaFoldDB" id="A0A915PRU3"/>
<dbReference type="InterPro" id="IPR026236">
    <property type="entry name" value="Int2_metazoa"/>
</dbReference>
<protein>
    <submittedName>
        <fullName evidence="5">MMS19 nucleotide excision repair protein</fullName>
    </submittedName>
</protein>
<comment type="subcellular location">
    <subcellularLocation>
        <location evidence="1">Nucleus</location>
    </subcellularLocation>
</comment>
<dbReference type="PANTHER" id="PTHR28608:SF1">
    <property type="entry name" value="INTEGRATOR COMPLEX SUBUNIT 2"/>
    <property type="match status" value="1"/>
</dbReference>
<dbReference type="PRINTS" id="PR02105">
    <property type="entry name" value="INTSUBUNIT2"/>
</dbReference>
<keyword evidence="4" id="KW-1185">Reference proteome</keyword>
<dbReference type="WBParaSite" id="sdigi.contig217.g6259.t1">
    <property type="protein sequence ID" value="sdigi.contig217.g6259.t1"/>
    <property type="gene ID" value="sdigi.contig217.g6259"/>
</dbReference>
<evidence type="ECO:0000313" key="4">
    <source>
        <dbReference type="Proteomes" id="UP000887581"/>
    </source>
</evidence>
<name>A0A915PRU3_9BILA</name>
<evidence type="ECO:0000256" key="2">
    <source>
        <dbReference type="ARBA" id="ARBA00006705"/>
    </source>
</evidence>
<dbReference type="GO" id="GO:0032039">
    <property type="term" value="C:integrator complex"/>
    <property type="evidence" value="ECO:0007669"/>
    <property type="project" value="InterPro"/>
</dbReference>
<accession>A0A915PRU3</accession>
<proteinExistence type="inferred from homology"/>
<evidence type="ECO:0000256" key="1">
    <source>
        <dbReference type="ARBA" id="ARBA00004123"/>
    </source>
</evidence>
<dbReference type="InterPro" id="IPR029321">
    <property type="entry name" value="INTS2"/>
</dbReference>
<evidence type="ECO:0000313" key="5">
    <source>
        <dbReference type="WBParaSite" id="sdigi.contig217.g6259.t1"/>
    </source>
</evidence>
<evidence type="ECO:0000256" key="3">
    <source>
        <dbReference type="ARBA" id="ARBA00023242"/>
    </source>
</evidence>
<sequence>MVPSQVPQPVYAALKNGTFIDNIDTFDPEQIQPFLPSLLLCSFSSACTFSDESLDQLRRRLLEFPQCNSLFQILNADVAEVEEDLNKATVEDIEDIRKVPFETASPQMKLKIVAFLLDRISKNMDNAADLDIFEQESILEEIICAMTICALYMPNRFDPTVIIHSLLGVPNAVTVLTTLICNVSDSLESTVDYLLKIQLPDDDNIISKNRNSLLLKLLSIDPYLVEPSISQLLDANTSYGNGLALTLICVCLNSIQLINNLLCALLNKRSLAIFIQRSSDKPAVKLLRDRISEAISAFSSSTNNDGTEATLAQLLAVLRINAGMRLSYDETNSWLLFLTRTDLNDDRYIITALSVIIACPQLIPMHLGDEKEVEASIIAFLDWLKQRASSSASPSLQQFFILLSIHLHAGQSEQLAVLISSVLAFKVTINVRNLTTLKNLFLRHAMTERDIAERASQMPVTRFLSSHHQGFLPAHCITQLLSTNSFSKHSVPIQDWIGSQITNCATPLHPVVTDLLNAYASSCFDATDSGSSNYPLSEEFILDVFSGEVMNENKMVPRLLTFFFLLSYRKSFEAHSQKKVTQYFYSAKTEAVIPVRFLLNIVETRPEHFRAIRSPLVYLCGLYYPYMLPTVDSLLLSVDDELKNLEGETTTRENLLSTDVLLKAFNEIDKEPANSMRCIRLLQKSTIREQVQAKDAIVHAMVVALSSSTPVPFANVTVAIWKRLENIIPRSLCEATVRAWSAEELNHNILIEQPLFLFRCDERLFENGVLDDQRVEREELTRSLIGAQDSAVVQILLEICGRFKNVTVHRLCCAYIHQMFIADPVLSKLVHFQGYPLRLIPLAVREIPSMHICLEFVHEILALADISKRIFAIVLITELAQQYKIESSFIRVELLLDVLTTLSRALTTDENLRLLSRALPSLGRMMSLFPQVSGDVAHLLIRISSVAASRIAVSATVLKTESCLERRLIALVNNILCEAASDMAALSMKS</sequence>
<dbReference type="Proteomes" id="UP000887581">
    <property type="component" value="Unplaced"/>
</dbReference>
<keyword evidence="3" id="KW-0539">Nucleus</keyword>
<reference evidence="5" key="1">
    <citation type="submission" date="2022-11" db="UniProtKB">
        <authorList>
            <consortium name="WormBaseParasite"/>
        </authorList>
    </citation>
    <scope>IDENTIFICATION</scope>
</reference>
<dbReference type="Pfam" id="PF14750">
    <property type="entry name" value="INTS2"/>
    <property type="match status" value="2"/>
</dbReference>
<comment type="similarity">
    <text evidence="2">Belongs to the Integrator subunit 2 family.</text>
</comment>
<organism evidence="4 5">
    <name type="scientific">Setaria digitata</name>
    <dbReference type="NCBI Taxonomy" id="48799"/>
    <lineage>
        <taxon>Eukaryota</taxon>
        <taxon>Metazoa</taxon>
        <taxon>Ecdysozoa</taxon>
        <taxon>Nematoda</taxon>
        <taxon>Chromadorea</taxon>
        <taxon>Rhabditida</taxon>
        <taxon>Spirurina</taxon>
        <taxon>Spiruromorpha</taxon>
        <taxon>Filarioidea</taxon>
        <taxon>Setariidae</taxon>
        <taxon>Setaria</taxon>
    </lineage>
</organism>